<reference evidence="2" key="1">
    <citation type="submission" date="2023-03" db="EMBL/GenBank/DDBJ databases">
        <title>Chromosome-level genomes of two armyworms, Mythimna separata and Mythimna loreyi, provide insights into the biosynthesis and reception of sex pheromones.</title>
        <authorList>
            <person name="Zhao H."/>
        </authorList>
    </citation>
    <scope>NUCLEOTIDE SEQUENCE</scope>
    <source>
        <strain evidence="2">BeijingLab</strain>
        <tissue evidence="2">Pupa</tissue>
    </source>
</reference>
<evidence type="ECO:0000313" key="3">
    <source>
        <dbReference type="Proteomes" id="UP001231518"/>
    </source>
</evidence>
<name>A0AAD7YVY1_MYTSE</name>
<dbReference type="Proteomes" id="UP001231518">
    <property type="component" value="Chromosome 19"/>
</dbReference>
<dbReference type="EMBL" id="JARGEI010000007">
    <property type="protein sequence ID" value="KAJ8728804.1"/>
    <property type="molecule type" value="Genomic_DNA"/>
</dbReference>
<feature type="region of interest" description="Disordered" evidence="1">
    <location>
        <begin position="67"/>
        <end position="102"/>
    </location>
</feature>
<feature type="region of interest" description="Disordered" evidence="1">
    <location>
        <begin position="1"/>
        <end position="24"/>
    </location>
</feature>
<gene>
    <name evidence="2" type="ORF">PYW07_006500</name>
</gene>
<evidence type="ECO:0000313" key="2">
    <source>
        <dbReference type="EMBL" id="KAJ8728804.1"/>
    </source>
</evidence>
<protein>
    <submittedName>
        <fullName evidence="2">Uncharacterized protein</fullName>
    </submittedName>
</protein>
<evidence type="ECO:0000256" key="1">
    <source>
        <dbReference type="SAM" id="MobiDB-lite"/>
    </source>
</evidence>
<accession>A0AAD7YVY1</accession>
<organism evidence="2 3">
    <name type="scientific">Mythimna separata</name>
    <name type="common">Oriental armyworm</name>
    <name type="synonym">Pseudaletia separata</name>
    <dbReference type="NCBI Taxonomy" id="271217"/>
    <lineage>
        <taxon>Eukaryota</taxon>
        <taxon>Metazoa</taxon>
        <taxon>Ecdysozoa</taxon>
        <taxon>Arthropoda</taxon>
        <taxon>Hexapoda</taxon>
        <taxon>Insecta</taxon>
        <taxon>Pterygota</taxon>
        <taxon>Neoptera</taxon>
        <taxon>Endopterygota</taxon>
        <taxon>Lepidoptera</taxon>
        <taxon>Glossata</taxon>
        <taxon>Ditrysia</taxon>
        <taxon>Noctuoidea</taxon>
        <taxon>Noctuidae</taxon>
        <taxon>Noctuinae</taxon>
        <taxon>Hadenini</taxon>
        <taxon>Mythimna</taxon>
    </lineage>
</organism>
<keyword evidence="3" id="KW-1185">Reference proteome</keyword>
<comment type="caution">
    <text evidence="2">The sequence shown here is derived from an EMBL/GenBank/DDBJ whole genome shotgun (WGS) entry which is preliminary data.</text>
</comment>
<sequence>MVDLDLQKPVDQVSSQTYPDNLDRNDLFGDSFIQVIPEPVSPVQKDDCPIPEQPVFRTPLKIIDPQITPETVRPFEKAGPRKGAQRGKKPGRTRILTDTPENDEILGEALKKAEKKEITGQKTDKKKKMQKLLKKHVPPKVFHNLIHPKLKLVAPKVI</sequence>
<feature type="compositionally biased region" description="Basic residues" evidence="1">
    <location>
        <begin position="83"/>
        <end position="92"/>
    </location>
</feature>
<proteinExistence type="predicted"/>
<dbReference type="AlphaFoldDB" id="A0AAD7YVY1"/>